<evidence type="ECO:0008006" key="3">
    <source>
        <dbReference type="Google" id="ProtNLM"/>
    </source>
</evidence>
<dbReference type="OrthoDB" id="4399984at2"/>
<evidence type="ECO:0000313" key="2">
    <source>
        <dbReference type="Proteomes" id="UP000000925"/>
    </source>
</evidence>
<dbReference type="STRING" id="583355.Caka_0315"/>
<accession>D5EMD4</accession>
<proteinExistence type="predicted"/>
<sequence length="196" mass="22470">MEESEDIEISIRSSHEIAGRVLALVAVVAKSQKQNWVRDWVERNEITNLLSAAEKDFLADENPEQQQVVNFSWRAEALVSLVWSLGGISEMPALSEQHWLLENEFITAAMNDPKSFIAKSERRPDNELENMEGFLYHQHWRVRDNQLGLNVGAKMPLEEGELPIEELNSSVVYERRYGLSWIVGCGEDWDEVPTDT</sequence>
<dbReference type="Pfam" id="PF14094">
    <property type="entry name" value="DUF4272"/>
    <property type="match status" value="1"/>
</dbReference>
<dbReference type="eggNOG" id="ENOG5030SCY">
    <property type="taxonomic scope" value="Bacteria"/>
</dbReference>
<dbReference type="AlphaFoldDB" id="D5EMD4"/>
<dbReference type="EMBL" id="CP001998">
    <property type="protein sequence ID" value="ADE53340.1"/>
    <property type="molecule type" value="Genomic_DNA"/>
</dbReference>
<reference evidence="1 2" key="1">
    <citation type="journal article" date="2010" name="Stand. Genomic Sci.">
        <title>Complete genome sequence of Coraliomargarita akajimensis type strain (04OKA010-24).</title>
        <authorList>
            <person name="Mavromatis K."/>
            <person name="Abt B."/>
            <person name="Brambilla E."/>
            <person name="Lapidus A."/>
            <person name="Copeland A."/>
            <person name="Deshpande S."/>
            <person name="Nolan M."/>
            <person name="Lucas S."/>
            <person name="Tice H."/>
            <person name="Cheng J.F."/>
            <person name="Han C."/>
            <person name="Detter J.C."/>
            <person name="Woyke T."/>
            <person name="Goodwin L."/>
            <person name="Pitluck S."/>
            <person name="Held B."/>
            <person name="Brettin T."/>
            <person name="Tapia R."/>
            <person name="Ivanova N."/>
            <person name="Mikhailova N."/>
            <person name="Pati A."/>
            <person name="Liolios K."/>
            <person name="Chen A."/>
            <person name="Palaniappan K."/>
            <person name="Land M."/>
            <person name="Hauser L."/>
            <person name="Chang Y.J."/>
            <person name="Jeffries C.D."/>
            <person name="Rohde M."/>
            <person name="Goker M."/>
            <person name="Bristow J."/>
            <person name="Eisen J.A."/>
            <person name="Markowitz V."/>
            <person name="Hugenholtz P."/>
            <person name="Klenk H.P."/>
            <person name="Kyrpides N.C."/>
        </authorList>
    </citation>
    <scope>NUCLEOTIDE SEQUENCE [LARGE SCALE GENOMIC DNA]</scope>
    <source>
        <strain evidence="2">DSM 45221 / IAM 15411 / JCM 23193 / KCTC 12865</strain>
    </source>
</reference>
<dbReference type="RefSeq" id="WP_013042066.1">
    <property type="nucleotide sequence ID" value="NC_014008.1"/>
</dbReference>
<name>D5EMD4_CORAD</name>
<organism evidence="1 2">
    <name type="scientific">Coraliomargarita akajimensis (strain DSM 45221 / IAM 15411 / JCM 23193 / KCTC 12865 / 04OKA010-24)</name>
    <dbReference type="NCBI Taxonomy" id="583355"/>
    <lineage>
        <taxon>Bacteria</taxon>
        <taxon>Pseudomonadati</taxon>
        <taxon>Verrucomicrobiota</taxon>
        <taxon>Opitutia</taxon>
        <taxon>Puniceicoccales</taxon>
        <taxon>Coraliomargaritaceae</taxon>
        <taxon>Coraliomargarita</taxon>
    </lineage>
</organism>
<keyword evidence="2" id="KW-1185">Reference proteome</keyword>
<gene>
    <name evidence="1" type="ordered locus">Caka_0315</name>
</gene>
<dbReference type="HOGENOM" id="CLU_108537_0_0_0"/>
<dbReference type="InterPro" id="IPR025368">
    <property type="entry name" value="DUF4272"/>
</dbReference>
<dbReference type="KEGG" id="caa:Caka_0315"/>
<evidence type="ECO:0000313" key="1">
    <source>
        <dbReference type="EMBL" id="ADE53340.1"/>
    </source>
</evidence>
<protein>
    <recommendedName>
        <fullName evidence="3">DUF4272 domain-containing protein</fullName>
    </recommendedName>
</protein>
<dbReference type="Proteomes" id="UP000000925">
    <property type="component" value="Chromosome"/>
</dbReference>